<proteinExistence type="predicted"/>
<organism evidence="1">
    <name type="scientific">viral metagenome</name>
    <dbReference type="NCBI Taxonomy" id="1070528"/>
    <lineage>
        <taxon>unclassified sequences</taxon>
        <taxon>metagenomes</taxon>
        <taxon>organismal metagenomes</taxon>
    </lineage>
</organism>
<dbReference type="EMBL" id="MT141362">
    <property type="protein sequence ID" value="QJA59260.1"/>
    <property type="molecule type" value="Genomic_DNA"/>
</dbReference>
<name>A0A6M3INN8_9ZZZZ</name>
<evidence type="ECO:0000313" key="1">
    <source>
        <dbReference type="EMBL" id="QJA59260.1"/>
    </source>
</evidence>
<accession>A0A6M3INN8</accession>
<protein>
    <submittedName>
        <fullName evidence="1">Uncharacterized protein</fullName>
    </submittedName>
</protein>
<reference evidence="1" key="1">
    <citation type="submission" date="2020-03" db="EMBL/GenBank/DDBJ databases">
        <title>The deep terrestrial virosphere.</title>
        <authorList>
            <person name="Holmfeldt K."/>
            <person name="Nilsson E."/>
            <person name="Simone D."/>
            <person name="Lopez-Fernandez M."/>
            <person name="Wu X."/>
            <person name="de Brujin I."/>
            <person name="Lundin D."/>
            <person name="Andersson A."/>
            <person name="Bertilsson S."/>
            <person name="Dopson M."/>
        </authorList>
    </citation>
    <scope>NUCLEOTIDE SEQUENCE</scope>
    <source>
        <strain evidence="1">MM415B01320</strain>
    </source>
</reference>
<sequence length="95" mass="11032">MRVLNDEEMKVLRPDVPMCQQTVFDCSGCSAQCGLIAKAQHEKDLKDLIEWGNEECFEHPYSSRAKGEAYNRKRHRCPECWESLKRLVEKDGNES</sequence>
<dbReference type="AlphaFoldDB" id="A0A6M3INN8"/>
<gene>
    <name evidence="1" type="ORF">MM415B01320_0011</name>
</gene>